<dbReference type="GO" id="GO:0016787">
    <property type="term" value="F:hydrolase activity"/>
    <property type="evidence" value="ECO:0007669"/>
    <property type="project" value="UniProtKB-KW"/>
</dbReference>
<evidence type="ECO:0000313" key="4">
    <source>
        <dbReference type="EMBL" id="NTS33549.1"/>
    </source>
</evidence>
<dbReference type="PANTHER" id="PTHR42951:SF4">
    <property type="entry name" value="ACYL-COENZYME A THIOESTERASE MBLAC2"/>
    <property type="match status" value="1"/>
</dbReference>
<dbReference type="InterPro" id="IPR030829">
    <property type="entry name" value="SoxH-rel_PQQ_2"/>
</dbReference>
<evidence type="ECO:0000259" key="3">
    <source>
        <dbReference type="SMART" id="SM00849"/>
    </source>
</evidence>
<dbReference type="CDD" id="cd16282">
    <property type="entry name" value="metallo-hydrolase-like_MBL-fold"/>
    <property type="match status" value="1"/>
</dbReference>
<dbReference type="AlphaFoldDB" id="A0A849VY67"/>
<dbReference type="InterPro" id="IPR001279">
    <property type="entry name" value="Metallo-B-lactamas"/>
</dbReference>
<sequence length="302" mass="32698">MLFACCGMMHSSFARAQSSLTVTEIASGVHAFRGVPALMLAANEGKICNLGFIVGNESVAVIDSGGSTAEGRELVAAIRAVTDKPIRYLINTHMHPDHIFGNAAFAETGATIVGHHNLPRALAARGEFYLQSYRDAMGAALMADVRIMPPTQLVTDVVEIDLGGRKLTLKAWKPAHTDNDLTVFDQQTATFFTGDLCFLGHLPTMDGSLRGWMAQLGALASIEAQRAVPGHGDVPVNWPQALDAERRYFDVLAADIRKSIADGVPMAKAVTSAARSERDNWHLFDDYNERNATAAFAELEWE</sequence>
<dbReference type="Proteomes" id="UP000550508">
    <property type="component" value="Unassembled WGS sequence"/>
</dbReference>
<reference evidence="4 5" key="1">
    <citation type="submission" date="2020-05" db="EMBL/GenBank/DDBJ databases">
        <authorList>
            <person name="Kim M.K."/>
        </authorList>
    </citation>
    <scope>NUCLEOTIDE SEQUENCE [LARGE SCALE GENOMIC DNA]</scope>
    <source>
        <strain evidence="4 5">BT25</strain>
    </source>
</reference>
<evidence type="ECO:0000256" key="2">
    <source>
        <dbReference type="SAM" id="SignalP"/>
    </source>
</evidence>
<keyword evidence="4" id="KW-0378">Hydrolase</keyword>
<dbReference type="SMART" id="SM00849">
    <property type="entry name" value="Lactamase_B"/>
    <property type="match status" value="1"/>
</dbReference>
<feature type="chain" id="PRO_5032428662" evidence="2">
    <location>
        <begin position="17"/>
        <end position="302"/>
    </location>
</feature>
<dbReference type="NCBIfam" id="TIGR04559">
    <property type="entry name" value="SoxH_rel_PQQ_2"/>
    <property type="match status" value="1"/>
</dbReference>
<dbReference type="RefSeq" id="WP_162737163.1">
    <property type="nucleotide sequence ID" value="NZ_JABUMX010000006.1"/>
</dbReference>
<feature type="domain" description="Metallo-beta-lactamase" evidence="3">
    <location>
        <begin position="47"/>
        <end position="231"/>
    </location>
</feature>
<evidence type="ECO:0000313" key="5">
    <source>
        <dbReference type="Proteomes" id="UP000550508"/>
    </source>
</evidence>
<name>A0A849VY67_9HYPH</name>
<gene>
    <name evidence="4" type="ORF">HQ945_20025</name>
</gene>
<dbReference type="PANTHER" id="PTHR42951">
    <property type="entry name" value="METALLO-BETA-LACTAMASE DOMAIN-CONTAINING"/>
    <property type="match status" value="1"/>
</dbReference>
<protein>
    <submittedName>
        <fullName evidence="4">Quinoprotein relay system zinc metallohydrolase 2</fullName>
    </submittedName>
</protein>
<dbReference type="Pfam" id="PF00753">
    <property type="entry name" value="Lactamase_B"/>
    <property type="match status" value="1"/>
</dbReference>
<dbReference type="GO" id="GO:0017001">
    <property type="term" value="P:antibiotic catabolic process"/>
    <property type="evidence" value="ECO:0007669"/>
    <property type="project" value="UniProtKB-ARBA"/>
</dbReference>
<comment type="caution">
    <text evidence="4">The sequence shown here is derived from an EMBL/GenBank/DDBJ whole genome shotgun (WGS) entry which is preliminary data.</text>
</comment>
<comment type="similarity">
    <text evidence="1">Belongs to the metallo-beta-lactamase superfamily. Class-B beta-lactamase family.</text>
</comment>
<keyword evidence="2" id="KW-0732">Signal</keyword>
<organism evidence="4 5">
    <name type="scientific">Phyllobacterium pellucidum</name>
    <dbReference type="NCBI Taxonomy" id="2740464"/>
    <lineage>
        <taxon>Bacteria</taxon>
        <taxon>Pseudomonadati</taxon>
        <taxon>Pseudomonadota</taxon>
        <taxon>Alphaproteobacteria</taxon>
        <taxon>Hyphomicrobiales</taxon>
        <taxon>Phyllobacteriaceae</taxon>
        <taxon>Phyllobacterium</taxon>
    </lineage>
</organism>
<dbReference type="SUPFAM" id="SSF56281">
    <property type="entry name" value="Metallo-hydrolase/oxidoreductase"/>
    <property type="match status" value="1"/>
</dbReference>
<dbReference type="InterPro" id="IPR050855">
    <property type="entry name" value="NDM-1-like"/>
</dbReference>
<evidence type="ECO:0000256" key="1">
    <source>
        <dbReference type="ARBA" id="ARBA00005250"/>
    </source>
</evidence>
<keyword evidence="5" id="KW-1185">Reference proteome</keyword>
<accession>A0A849VY67</accession>
<feature type="signal peptide" evidence="2">
    <location>
        <begin position="1"/>
        <end position="16"/>
    </location>
</feature>
<dbReference type="InterPro" id="IPR036866">
    <property type="entry name" value="RibonucZ/Hydroxyglut_hydro"/>
</dbReference>
<dbReference type="Gene3D" id="3.60.15.10">
    <property type="entry name" value="Ribonuclease Z/Hydroxyacylglutathione hydrolase-like"/>
    <property type="match status" value="1"/>
</dbReference>
<proteinExistence type="inferred from homology"/>
<dbReference type="EMBL" id="JABUMX010000006">
    <property type="protein sequence ID" value="NTS33549.1"/>
    <property type="molecule type" value="Genomic_DNA"/>
</dbReference>